<reference evidence="1 2" key="1">
    <citation type="submission" date="2014-12" db="EMBL/GenBank/DDBJ databases">
        <title>Draft Genome Sequence of Pseudoalteromonas luteoviolacea HI1.</title>
        <authorList>
            <person name="Asahina A.Y."/>
            <person name="Hadfield M.G."/>
        </authorList>
    </citation>
    <scope>NUCLEOTIDE SEQUENCE [LARGE SCALE GENOMIC DNA]</scope>
    <source>
        <strain evidence="1 2">HI1</strain>
    </source>
</reference>
<organism evidence="1 2">
    <name type="scientific">Pseudoalteromonas luteoviolacea</name>
    <dbReference type="NCBI Taxonomy" id="43657"/>
    <lineage>
        <taxon>Bacteria</taxon>
        <taxon>Pseudomonadati</taxon>
        <taxon>Pseudomonadota</taxon>
        <taxon>Gammaproteobacteria</taxon>
        <taxon>Alteromonadales</taxon>
        <taxon>Pseudoalteromonadaceae</taxon>
        <taxon>Pseudoalteromonas</taxon>
    </lineage>
</organism>
<dbReference type="AlphaFoldDB" id="A0A0C1MM19"/>
<protein>
    <submittedName>
        <fullName evidence="1">Uncharacterized protein</fullName>
    </submittedName>
</protein>
<gene>
    <name evidence="1" type="ORF">JF50_04905</name>
</gene>
<evidence type="ECO:0000313" key="2">
    <source>
        <dbReference type="Proteomes" id="UP000031327"/>
    </source>
</evidence>
<dbReference type="RefSeq" id="WP_039608375.1">
    <property type="nucleotide sequence ID" value="NZ_JWIC01000004.1"/>
</dbReference>
<proteinExistence type="predicted"/>
<evidence type="ECO:0000313" key="1">
    <source>
        <dbReference type="EMBL" id="KID58079.1"/>
    </source>
</evidence>
<dbReference type="EMBL" id="JWIC01000004">
    <property type="protein sequence ID" value="KID58079.1"/>
    <property type="molecule type" value="Genomic_DNA"/>
</dbReference>
<dbReference type="Proteomes" id="UP000031327">
    <property type="component" value="Unassembled WGS sequence"/>
</dbReference>
<sequence>MQPIAGGLMDIYFGYNGRVGDVQGAKKDIQEFQRLAKTADTPEQRERYAQAALQVKNEILPQMQEEMEQLGKQLGLNSGQIGSTINKEDLITDNLSFKKGRGDILSLVTAYQPGSYYSNKT</sequence>
<dbReference type="OrthoDB" id="6291057at2"/>
<comment type="caution">
    <text evidence="1">The sequence shown here is derived from an EMBL/GenBank/DDBJ whole genome shotgun (WGS) entry which is preliminary data.</text>
</comment>
<accession>A0A0C1MM19</accession>
<name>A0A0C1MM19_9GAMM</name>